<feature type="transmembrane region" description="Helical" evidence="1">
    <location>
        <begin position="173"/>
        <end position="194"/>
    </location>
</feature>
<keyword evidence="1" id="KW-0472">Membrane</keyword>
<dbReference type="EMBL" id="BMJB01000001">
    <property type="protein sequence ID" value="GGA71647.1"/>
    <property type="molecule type" value="Genomic_DNA"/>
</dbReference>
<evidence type="ECO:0000313" key="2">
    <source>
        <dbReference type="EMBL" id="GGA71647.1"/>
    </source>
</evidence>
<dbReference type="AlphaFoldDB" id="A0A916RUX8"/>
<feature type="transmembrane region" description="Helical" evidence="1">
    <location>
        <begin position="259"/>
        <end position="276"/>
    </location>
</feature>
<keyword evidence="3" id="KW-1185">Reference proteome</keyword>
<reference evidence="2" key="2">
    <citation type="submission" date="2020-09" db="EMBL/GenBank/DDBJ databases">
        <authorList>
            <person name="Sun Q."/>
            <person name="Zhou Y."/>
        </authorList>
    </citation>
    <scope>NUCLEOTIDE SEQUENCE</scope>
    <source>
        <strain evidence="2">CGMCC 1.15447</strain>
    </source>
</reference>
<keyword evidence="1" id="KW-0812">Transmembrane</keyword>
<keyword evidence="1" id="KW-1133">Transmembrane helix</keyword>
<dbReference type="Proteomes" id="UP000648801">
    <property type="component" value="Unassembled WGS sequence"/>
</dbReference>
<feature type="transmembrane region" description="Helical" evidence="1">
    <location>
        <begin position="108"/>
        <end position="125"/>
    </location>
</feature>
<evidence type="ECO:0000313" key="3">
    <source>
        <dbReference type="Proteomes" id="UP000648801"/>
    </source>
</evidence>
<reference evidence="2" key="1">
    <citation type="journal article" date="2014" name="Int. J. Syst. Evol. Microbiol.">
        <title>Complete genome sequence of Corynebacterium casei LMG S-19264T (=DSM 44701T), isolated from a smear-ripened cheese.</title>
        <authorList>
            <consortium name="US DOE Joint Genome Institute (JGI-PGF)"/>
            <person name="Walter F."/>
            <person name="Albersmeier A."/>
            <person name="Kalinowski J."/>
            <person name="Ruckert C."/>
        </authorList>
    </citation>
    <scope>NUCLEOTIDE SEQUENCE</scope>
    <source>
        <strain evidence="2">CGMCC 1.15447</strain>
    </source>
</reference>
<organism evidence="2 3">
    <name type="scientific">Edaphobacter acidisoli</name>
    <dbReference type="NCBI Taxonomy" id="2040573"/>
    <lineage>
        <taxon>Bacteria</taxon>
        <taxon>Pseudomonadati</taxon>
        <taxon>Acidobacteriota</taxon>
        <taxon>Terriglobia</taxon>
        <taxon>Terriglobales</taxon>
        <taxon>Acidobacteriaceae</taxon>
        <taxon>Edaphobacter</taxon>
    </lineage>
</organism>
<comment type="caution">
    <text evidence="2">The sequence shown here is derived from an EMBL/GenBank/DDBJ whole genome shotgun (WGS) entry which is preliminary data.</text>
</comment>
<feature type="transmembrane region" description="Helical" evidence="1">
    <location>
        <begin position="131"/>
        <end position="161"/>
    </location>
</feature>
<gene>
    <name evidence="2" type="ORF">GCM10011507_24060</name>
</gene>
<accession>A0A916RUX8</accession>
<proteinExistence type="predicted"/>
<feature type="transmembrane region" description="Helical" evidence="1">
    <location>
        <begin position="83"/>
        <end position="101"/>
    </location>
</feature>
<name>A0A916RUX8_9BACT</name>
<protein>
    <submittedName>
        <fullName evidence="2">Uncharacterized protein</fullName>
    </submittedName>
</protein>
<evidence type="ECO:0000256" key="1">
    <source>
        <dbReference type="SAM" id="Phobius"/>
    </source>
</evidence>
<sequence>MSLHWPLVGDASLMHYVVFLAGRGLTPYKDIVDVNLPGTYAVNWLVMHIFGTGALAWRLYDIALGLAAAGAMTWIAWPVDRLAGPLAGALFFLIHGRDGIAELGQRDLLMAVLLLWAVALVLAAMQRGRIAFVAVAAVLAGFAATVKPTAAVFWLVTLIFVALSPTARMWRRVWLWGMGLAPFLIAPVVELLVIDREGAWSRFWFVVARLDPLHNTLLRVPGRYFLAHPLPSTLLPLTVIGVVAVALRRHEGSRLFSAIEALVGINFLCGLFSFFIQRKALPYHRYPADAFLILLLCLIFFHAVNERQVSKALVFTGAAGLLFASLVIAPQSLARTLRLRASADDFSTLLQGDLTHLEGASFGGASLDGQVQCIDFTAGCATTLYRMRLRESTGFLYDCYAFQPAANAVVREYREEFHAALLARPPEVIVLSDQDCGHPDSFGDIDRWPALEQFIQDDYVLVKQVTPPGPVRWADNSAVPYSYRIYVRRR</sequence>
<feature type="transmembrane region" description="Helical" evidence="1">
    <location>
        <begin position="225"/>
        <end position="247"/>
    </location>
</feature>
<feature type="transmembrane region" description="Helical" evidence="1">
    <location>
        <begin position="288"/>
        <end position="305"/>
    </location>
</feature>
<feature type="transmembrane region" description="Helical" evidence="1">
    <location>
        <begin position="312"/>
        <end position="333"/>
    </location>
</feature>